<dbReference type="InterPro" id="IPR018060">
    <property type="entry name" value="HTH_AraC"/>
</dbReference>
<evidence type="ECO:0000259" key="4">
    <source>
        <dbReference type="PROSITE" id="PS01124"/>
    </source>
</evidence>
<dbReference type="InterPro" id="IPR052158">
    <property type="entry name" value="INH-QAR"/>
</dbReference>
<name>A0ABS8D281_9NEIS</name>
<dbReference type="PANTHER" id="PTHR43130:SF3">
    <property type="entry name" value="HTH-TYPE TRANSCRIPTIONAL REGULATOR RV1931C"/>
    <property type="match status" value="1"/>
</dbReference>
<evidence type="ECO:0000313" key="5">
    <source>
        <dbReference type="EMBL" id="MCB6182083.1"/>
    </source>
</evidence>
<dbReference type="InterPro" id="IPR018062">
    <property type="entry name" value="HTH_AraC-typ_CS"/>
</dbReference>
<gene>
    <name evidence="5" type="ORF">LIN78_00740</name>
</gene>
<dbReference type="SUPFAM" id="SSF52317">
    <property type="entry name" value="Class I glutamine amidotransferase-like"/>
    <property type="match status" value="1"/>
</dbReference>
<dbReference type="Pfam" id="PF12833">
    <property type="entry name" value="HTH_18"/>
    <property type="match status" value="1"/>
</dbReference>
<dbReference type="EMBL" id="JAJBZT010000001">
    <property type="protein sequence ID" value="MCB6182083.1"/>
    <property type="molecule type" value="Genomic_DNA"/>
</dbReference>
<dbReference type="Proteomes" id="UP001165395">
    <property type="component" value="Unassembled WGS sequence"/>
</dbReference>
<dbReference type="RefSeq" id="WP_227177504.1">
    <property type="nucleotide sequence ID" value="NZ_JAJBZT010000001.1"/>
</dbReference>
<dbReference type="CDD" id="cd03136">
    <property type="entry name" value="GATase1_AraC_ArgR_like"/>
    <property type="match status" value="1"/>
</dbReference>
<keyword evidence="2" id="KW-0238">DNA-binding</keyword>
<dbReference type="Gene3D" id="3.40.50.880">
    <property type="match status" value="1"/>
</dbReference>
<feature type="domain" description="HTH araC/xylS-type" evidence="4">
    <location>
        <begin position="234"/>
        <end position="332"/>
    </location>
</feature>
<accession>A0ABS8D281</accession>
<evidence type="ECO:0000256" key="2">
    <source>
        <dbReference type="ARBA" id="ARBA00023125"/>
    </source>
</evidence>
<dbReference type="InterPro" id="IPR009057">
    <property type="entry name" value="Homeodomain-like_sf"/>
</dbReference>
<sequence length="337" mass="37739">MKHESAFQPISGNSKPKVLTVGFLLAPNFTLSAFSNFIDAIRIAADDGDLSRQIHFAWDVISHDNQPIKSSCNIKVVPTRTIYEKKHYDYLAVVGGLLHANHKLPNQSIEFIQEAAKHQSKIIGICTGSFILARAGLLNQSKVCVSWFHHHQFMHEFPLLKANSDSLYTIDNQMITCSGGIGALHLAAHLIELHRGKYEAVQSLRILQSDFPLPAQTLQPPPTTVTSARSPKVKKAILFIEKNIRSPLSIEEIANNLNLSTRHLERLFMRELNISPTRLYLKLRLGHAATLIKTSTHSISYIASECGFIDLSHFCRSFKEEFGLTASEARQQSNHVQ</sequence>
<dbReference type="InterPro" id="IPR029062">
    <property type="entry name" value="Class_I_gatase-like"/>
</dbReference>
<keyword evidence="1" id="KW-0805">Transcription regulation</keyword>
<organism evidence="5 6">
    <name type="scientific">Leeia speluncae</name>
    <dbReference type="NCBI Taxonomy" id="2884804"/>
    <lineage>
        <taxon>Bacteria</taxon>
        <taxon>Pseudomonadati</taxon>
        <taxon>Pseudomonadota</taxon>
        <taxon>Betaproteobacteria</taxon>
        <taxon>Neisseriales</taxon>
        <taxon>Leeiaceae</taxon>
        <taxon>Leeia</taxon>
    </lineage>
</organism>
<dbReference type="PROSITE" id="PS01124">
    <property type="entry name" value="HTH_ARAC_FAMILY_2"/>
    <property type="match status" value="1"/>
</dbReference>
<dbReference type="PANTHER" id="PTHR43130">
    <property type="entry name" value="ARAC-FAMILY TRANSCRIPTIONAL REGULATOR"/>
    <property type="match status" value="1"/>
</dbReference>
<keyword evidence="6" id="KW-1185">Reference proteome</keyword>
<dbReference type="Pfam" id="PF01965">
    <property type="entry name" value="DJ-1_PfpI"/>
    <property type="match status" value="1"/>
</dbReference>
<dbReference type="SUPFAM" id="SSF46689">
    <property type="entry name" value="Homeodomain-like"/>
    <property type="match status" value="2"/>
</dbReference>
<proteinExistence type="predicted"/>
<dbReference type="InterPro" id="IPR002818">
    <property type="entry name" value="DJ-1/PfpI"/>
</dbReference>
<evidence type="ECO:0000256" key="3">
    <source>
        <dbReference type="ARBA" id="ARBA00023163"/>
    </source>
</evidence>
<evidence type="ECO:0000256" key="1">
    <source>
        <dbReference type="ARBA" id="ARBA00023015"/>
    </source>
</evidence>
<reference evidence="5" key="1">
    <citation type="submission" date="2021-10" db="EMBL/GenBank/DDBJ databases">
        <title>The complete genome sequence of Leeia sp. TBRC 13508.</title>
        <authorList>
            <person name="Charoenyingcharoen P."/>
            <person name="Yukphan P."/>
        </authorList>
    </citation>
    <scope>NUCLEOTIDE SEQUENCE</scope>
    <source>
        <strain evidence="5">TBRC 13508</strain>
    </source>
</reference>
<dbReference type="Gene3D" id="1.10.10.60">
    <property type="entry name" value="Homeodomain-like"/>
    <property type="match status" value="1"/>
</dbReference>
<dbReference type="SMART" id="SM00342">
    <property type="entry name" value="HTH_ARAC"/>
    <property type="match status" value="1"/>
</dbReference>
<protein>
    <submittedName>
        <fullName evidence="5">GlxA family transcriptional regulator</fullName>
    </submittedName>
</protein>
<dbReference type="PROSITE" id="PS00041">
    <property type="entry name" value="HTH_ARAC_FAMILY_1"/>
    <property type="match status" value="1"/>
</dbReference>
<keyword evidence="3" id="KW-0804">Transcription</keyword>
<comment type="caution">
    <text evidence="5">The sequence shown here is derived from an EMBL/GenBank/DDBJ whole genome shotgun (WGS) entry which is preliminary data.</text>
</comment>
<evidence type="ECO:0000313" key="6">
    <source>
        <dbReference type="Proteomes" id="UP001165395"/>
    </source>
</evidence>